<evidence type="ECO:0000256" key="6">
    <source>
        <dbReference type="ARBA" id="ARBA00023136"/>
    </source>
</evidence>
<protein>
    <submittedName>
        <fullName evidence="10">Uncharacterized protein</fullName>
    </submittedName>
</protein>
<organism evidence="10 11">
    <name type="scientific">Escallonia herrerae</name>
    <dbReference type="NCBI Taxonomy" id="1293975"/>
    <lineage>
        <taxon>Eukaryota</taxon>
        <taxon>Viridiplantae</taxon>
        <taxon>Streptophyta</taxon>
        <taxon>Embryophyta</taxon>
        <taxon>Tracheophyta</taxon>
        <taxon>Spermatophyta</taxon>
        <taxon>Magnoliopsida</taxon>
        <taxon>eudicotyledons</taxon>
        <taxon>Gunneridae</taxon>
        <taxon>Pentapetalae</taxon>
        <taxon>asterids</taxon>
        <taxon>campanulids</taxon>
        <taxon>Escalloniales</taxon>
        <taxon>Escalloniaceae</taxon>
        <taxon>Escallonia</taxon>
    </lineage>
</organism>
<dbReference type="InterPro" id="IPR005150">
    <property type="entry name" value="Cellulose_synth"/>
</dbReference>
<dbReference type="GO" id="GO:0012505">
    <property type="term" value="C:endomembrane system"/>
    <property type="evidence" value="ECO:0007669"/>
    <property type="project" value="UniProtKB-SubCell"/>
</dbReference>
<dbReference type="EMBL" id="JAVXUP010000006">
    <property type="protein sequence ID" value="KAK3043455.1"/>
    <property type="molecule type" value="Genomic_DNA"/>
</dbReference>
<evidence type="ECO:0000313" key="10">
    <source>
        <dbReference type="EMBL" id="KAK3043455.1"/>
    </source>
</evidence>
<keyword evidence="11" id="KW-1185">Reference proteome</keyword>
<evidence type="ECO:0000256" key="1">
    <source>
        <dbReference type="ARBA" id="ARBA00004127"/>
    </source>
</evidence>
<keyword evidence="2" id="KW-0328">Glycosyltransferase</keyword>
<dbReference type="GO" id="GO:0016020">
    <property type="term" value="C:membrane"/>
    <property type="evidence" value="ECO:0007669"/>
    <property type="project" value="InterPro"/>
</dbReference>
<feature type="chain" id="PRO_5041741452" evidence="9">
    <location>
        <begin position="18"/>
        <end position="284"/>
    </location>
</feature>
<evidence type="ECO:0000256" key="4">
    <source>
        <dbReference type="ARBA" id="ARBA00022692"/>
    </source>
</evidence>
<dbReference type="Pfam" id="PF03552">
    <property type="entry name" value="Cellulose_synt"/>
    <property type="match status" value="2"/>
</dbReference>
<dbReference type="GO" id="GO:0030244">
    <property type="term" value="P:cellulose biosynthetic process"/>
    <property type="evidence" value="ECO:0007669"/>
    <property type="project" value="InterPro"/>
</dbReference>
<dbReference type="InterPro" id="IPR029044">
    <property type="entry name" value="Nucleotide-diphossugar_trans"/>
</dbReference>
<keyword evidence="5 8" id="KW-1133">Transmembrane helix</keyword>
<evidence type="ECO:0000256" key="5">
    <source>
        <dbReference type="ARBA" id="ARBA00022989"/>
    </source>
</evidence>
<dbReference type="GO" id="GO:0016760">
    <property type="term" value="F:cellulose synthase (UDP-forming) activity"/>
    <property type="evidence" value="ECO:0007669"/>
    <property type="project" value="InterPro"/>
</dbReference>
<dbReference type="Gene3D" id="3.90.550.10">
    <property type="entry name" value="Spore Coat Polysaccharide Biosynthesis Protein SpsA, Chain A"/>
    <property type="match status" value="1"/>
</dbReference>
<evidence type="ECO:0000256" key="9">
    <source>
        <dbReference type="SAM" id="SignalP"/>
    </source>
</evidence>
<dbReference type="GO" id="GO:0071555">
    <property type="term" value="P:cell wall organization"/>
    <property type="evidence" value="ECO:0007669"/>
    <property type="project" value="UniProtKB-KW"/>
</dbReference>
<keyword evidence="4 8" id="KW-0812">Transmembrane</keyword>
<feature type="signal peptide" evidence="9">
    <location>
        <begin position="1"/>
        <end position="17"/>
    </location>
</feature>
<feature type="transmembrane region" description="Helical" evidence="8">
    <location>
        <begin position="195"/>
        <end position="213"/>
    </location>
</feature>
<keyword evidence="3" id="KW-0808">Transferase</keyword>
<name>A0AA89BIC5_9ASTE</name>
<comment type="caution">
    <text evidence="10">The sequence shown here is derived from an EMBL/GenBank/DDBJ whole genome shotgun (WGS) entry which is preliminary data.</text>
</comment>
<dbReference type="Proteomes" id="UP001188597">
    <property type="component" value="Unassembled WGS sequence"/>
</dbReference>
<feature type="transmembrane region" description="Helical" evidence="8">
    <location>
        <begin position="111"/>
        <end position="132"/>
    </location>
</feature>
<keyword evidence="7" id="KW-0961">Cell wall biogenesis/degradation</keyword>
<accession>A0AA89BIC5</accession>
<comment type="subcellular location">
    <subcellularLocation>
        <location evidence="1">Endomembrane system</location>
        <topology evidence="1">Multi-pass membrane protein</topology>
    </subcellularLocation>
</comment>
<evidence type="ECO:0000256" key="3">
    <source>
        <dbReference type="ARBA" id="ARBA00022679"/>
    </source>
</evidence>
<dbReference type="AlphaFoldDB" id="A0AA89BIC5"/>
<evidence type="ECO:0000313" key="11">
    <source>
        <dbReference type="Proteomes" id="UP001188597"/>
    </source>
</evidence>
<evidence type="ECO:0000256" key="2">
    <source>
        <dbReference type="ARBA" id="ARBA00022676"/>
    </source>
</evidence>
<keyword evidence="9" id="KW-0732">Signal</keyword>
<reference evidence="10" key="1">
    <citation type="submission" date="2022-12" db="EMBL/GenBank/DDBJ databases">
        <title>Draft genome assemblies for two species of Escallonia (Escalloniales).</title>
        <authorList>
            <person name="Chanderbali A."/>
            <person name="Dervinis C."/>
            <person name="Anghel I."/>
            <person name="Soltis D."/>
            <person name="Soltis P."/>
            <person name="Zapata F."/>
        </authorList>
    </citation>
    <scope>NUCLEOTIDE SEQUENCE</scope>
    <source>
        <strain evidence="10">UCBG64.0493</strain>
        <tissue evidence="10">Leaf</tissue>
    </source>
</reference>
<evidence type="ECO:0000256" key="8">
    <source>
        <dbReference type="SAM" id="Phobius"/>
    </source>
</evidence>
<sequence length="284" mass="32269">MTTSELILTFIWILTQAFPWRPVSRTVNPENLPGELELPGVDVFICTADPEKEPVIDVMNTVLSAMALDYPSDKLAVYLSDDGGAASTMYAVKEASSLYLFVENMESRRGLLIYIFLRLMMMIVSFGVMNSWQRKKISRFSPLTYWMSKMSILQSLCYGSLTFFPWLSVSCVIYGTVPQLCFLNGIALYPKVSDPWFSVFVIVYLSSFGQHLYEVCSSGGSFTTCWNEQRIWMIRTVTACLFGCLDVLLKWLGITKASFRLTNKAIDQEKLKKYEKGIFDFQGA</sequence>
<keyword evidence="6 8" id="KW-0472">Membrane</keyword>
<feature type="transmembrane region" description="Helical" evidence="8">
    <location>
        <begin position="234"/>
        <end position="254"/>
    </location>
</feature>
<feature type="transmembrane region" description="Helical" evidence="8">
    <location>
        <begin position="152"/>
        <end position="175"/>
    </location>
</feature>
<dbReference type="PANTHER" id="PTHR13301">
    <property type="entry name" value="X-BOX TRANSCRIPTION FACTOR-RELATED"/>
    <property type="match status" value="1"/>
</dbReference>
<gene>
    <name evidence="10" type="ORF">RJ639_002034</name>
</gene>
<evidence type="ECO:0000256" key="7">
    <source>
        <dbReference type="ARBA" id="ARBA00023316"/>
    </source>
</evidence>
<proteinExistence type="predicted"/>